<dbReference type="Pfam" id="PF01323">
    <property type="entry name" value="DSBA"/>
    <property type="match status" value="1"/>
</dbReference>
<evidence type="ECO:0000256" key="1">
    <source>
        <dbReference type="SAM" id="MobiDB-lite"/>
    </source>
</evidence>
<evidence type="ECO:0000313" key="3">
    <source>
        <dbReference type="EMBL" id="MBB3174009.1"/>
    </source>
</evidence>
<dbReference type="Gene3D" id="3.40.30.10">
    <property type="entry name" value="Glutaredoxin"/>
    <property type="match status" value="1"/>
</dbReference>
<accession>A0A839V3A4</accession>
<evidence type="ECO:0000313" key="5">
    <source>
        <dbReference type="Proteomes" id="UP000557688"/>
    </source>
</evidence>
<evidence type="ECO:0000313" key="6">
    <source>
        <dbReference type="Proteomes" id="UP000565205"/>
    </source>
</evidence>
<dbReference type="EMBL" id="JABXXQ010000443">
    <property type="protein sequence ID" value="NVN31647.1"/>
    <property type="molecule type" value="Genomic_DNA"/>
</dbReference>
<reference evidence="3 5" key="2">
    <citation type="submission" date="2020-08" db="EMBL/GenBank/DDBJ databases">
        <title>Genomic Encyclopedia of Type Strains, Phase III (KMG-III): the genomes of soil and plant-associated and newly described type strains.</title>
        <authorList>
            <person name="Whitman W."/>
        </authorList>
    </citation>
    <scope>NUCLEOTIDE SEQUENCE [LARGE SCALE GENOMIC DNA]</scope>
    <source>
        <strain evidence="3 5">CECT 8088</strain>
    </source>
</reference>
<keyword evidence="3" id="KW-0413">Isomerase</keyword>
<feature type="region of interest" description="Disordered" evidence="1">
    <location>
        <begin position="247"/>
        <end position="266"/>
    </location>
</feature>
<dbReference type="GO" id="GO:0016491">
    <property type="term" value="F:oxidoreductase activity"/>
    <property type="evidence" value="ECO:0007669"/>
    <property type="project" value="InterPro"/>
</dbReference>
<keyword evidence="5" id="KW-1185">Reference proteome</keyword>
<dbReference type="EMBL" id="JACHXV010000005">
    <property type="protein sequence ID" value="MBB3174009.1"/>
    <property type="molecule type" value="Genomic_DNA"/>
</dbReference>
<dbReference type="RefSeq" id="WP_176626094.1">
    <property type="nucleotide sequence ID" value="NZ_JABXXQ010000443.1"/>
</dbReference>
<dbReference type="SUPFAM" id="SSF52833">
    <property type="entry name" value="Thioredoxin-like"/>
    <property type="match status" value="1"/>
</dbReference>
<dbReference type="AlphaFoldDB" id="A0A839V3A4"/>
<reference evidence="4 6" key="1">
    <citation type="submission" date="2020-06" db="EMBL/GenBank/DDBJ databases">
        <title>Description of novel acetic acid bacteria.</title>
        <authorList>
            <person name="Sombolestani A."/>
        </authorList>
    </citation>
    <scope>NUCLEOTIDE SEQUENCE [LARGE SCALE GENOMIC DNA]</scope>
    <source>
        <strain evidence="4 6">LMG 26838</strain>
    </source>
</reference>
<dbReference type="InterPro" id="IPR036249">
    <property type="entry name" value="Thioredoxin-like_sf"/>
</dbReference>
<sequence length="266" mass="28641">MNACVRPDEADIAAPVPPIGSACRPDASVAGPDRVLHLSVLHDLICPWSRLAICRLLRVLSRRGRPWSIVWEPFLLHAEMPRLGMAYVEYARQKYGTAERARRMERTVSALGRGEGVGFRFDRIQRVPSTIAAHRLIEWASSCRTTPDHLAGLVLSLSTAHFERGLDLSLPSVLAEIAAMHGLDPNAARAVLLRGREAADHVQMRAQANAALGINGIPCLVTEDGLAIAGAQDEPAIERLLDVAELGSPAPDQARPADAISAGRAA</sequence>
<proteinExistence type="predicted"/>
<comment type="caution">
    <text evidence="3">The sequence shown here is derived from an EMBL/GenBank/DDBJ whole genome shotgun (WGS) entry which is preliminary data.</text>
</comment>
<dbReference type="PROSITE" id="PS51257">
    <property type="entry name" value="PROKAR_LIPOPROTEIN"/>
    <property type="match status" value="1"/>
</dbReference>
<dbReference type="Proteomes" id="UP000565205">
    <property type="component" value="Unassembled WGS sequence"/>
</dbReference>
<feature type="domain" description="DSBA-like thioredoxin" evidence="2">
    <location>
        <begin position="42"/>
        <end position="241"/>
    </location>
</feature>
<dbReference type="GO" id="GO:0016853">
    <property type="term" value="F:isomerase activity"/>
    <property type="evidence" value="ECO:0007669"/>
    <property type="project" value="UniProtKB-KW"/>
</dbReference>
<evidence type="ECO:0000313" key="4">
    <source>
        <dbReference type="EMBL" id="NVN31647.1"/>
    </source>
</evidence>
<protein>
    <submittedName>
        <fullName evidence="4">DsbA family protein</fullName>
    </submittedName>
    <submittedName>
        <fullName evidence="3">Putative DsbA family dithiol-disulfide isomerase</fullName>
    </submittedName>
</protein>
<dbReference type="Proteomes" id="UP000557688">
    <property type="component" value="Unassembled WGS sequence"/>
</dbReference>
<organism evidence="3 5">
    <name type="scientific">Endobacter medicaginis</name>
    <dbReference type="NCBI Taxonomy" id="1181271"/>
    <lineage>
        <taxon>Bacteria</taxon>
        <taxon>Pseudomonadati</taxon>
        <taxon>Pseudomonadota</taxon>
        <taxon>Alphaproteobacteria</taxon>
        <taxon>Acetobacterales</taxon>
        <taxon>Acetobacteraceae</taxon>
        <taxon>Endobacter</taxon>
    </lineage>
</organism>
<dbReference type="InterPro" id="IPR001853">
    <property type="entry name" value="DSBA-like_thioredoxin_dom"/>
</dbReference>
<name>A0A839V3A4_9PROT</name>
<gene>
    <name evidence="3" type="ORF">FHR90_001841</name>
    <name evidence="4" type="ORF">HUK83_15065</name>
</gene>
<dbReference type="PANTHER" id="PTHR13887:SF41">
    <property type="entry name" value="THIOREDOXIN SUPERFAMILY PROTEIN"/>
    <property type="match status" value="1"/>
</dbReference>
<dbReference type="PANTHER" id="PTHR13887">
    <property type="entry name" value="GLUTATHIONE S-TRANSFERASE KAPPA"/>
    <property type="match status" value="1"/>
</dbReference>
<evidence type="ECO:0000259" key="2">
    <source>
        <dbReference type="Pfam" id="PF01323"/>
    </source>
</evidence>